<evidence type="ECO:0000256" key="3">
    <source>
        <dbReference type="ARBA" id="ARBA00022989"/>
    </source>
</evidence>
<evidence type="ECO:0000256" key="2">
    <source>
        <dbReference type="ARBA" id="ARBA00022692"/>
    </source>
</evidence>
<proteinExistence type="inferred from homology"/>
<dbReference type="GO" id="GO:0005886">
    <property type="term" value="C:plasma membrane"/>
    <property type="evidence" value="ECO:0007669"/>
    <property type="project" value="UniProtKB-SubCell"/>
</dbReference>
<comment type="caution">
    <text evidence="6">The sequence shown here is derived from an EMBL/GenBank/DDBJ whole genome shotgun (WGS) entry which is preliminary data.</text>
</comment>
<dbReference type="RefSeq" id="WP_109305589.1">
    <property type="nucleotide sequence ID" value="NZ_BJUF01000012.1"/>
</dbReference>
<dbReference type="AlphaFoldDB" id="A0A2U3AMS9"/>
<feature type="transmembrane region" description="Helical" evidence="5">
    <location>
        <begin position="68"/>
        <end position="89"/>
    </location>
</feature>
<feature type="transmembrane region" description="Helical" evidence="5">
    <location>
        <begin position="42"/>
        <end position="62"/>
    </location>
</feature>
<dbReference type="HAMAP" id="MF_01536">
    <property type="entry name" value="UPF0344"/>
    <property type="match status" value="1"/>
</dbReference>
<sequence>MPDFLTSSTHIHITTWVLALVLFFVAVSMAPTAKGRKITHMILRLMYVLIIITGGLLFAKSLDFGQGMLYGFKLISGLGVIAFMEMVLVRGQKGKSTKGMWIGLIICLVAVLYLGFHLQMGFKFF</sequence>
<keyword evidence="7" id="KW-1185">Reference proteome</keyword>
<dbReference type="Pfam" id="PF07457">
    <property type="entry name" value="DUF1516"/>
    <property type="match status" value="1"/>
</dbReference>
<accession>A0A2U3AMS9</accession>
<reference evidence="6 7" key="1">
    <citation type="submission" date="2018-05" db="EMBL/GenBank/DDBJ databases">
        <title>Kurthia sibirica genome sequence.</title>
        <authorList>
            <person name="Maclea K.S."/>
            <person name="Goen A.E."/>
        </authorList>
    </citation>
    <scope>NUCLEOTIDE SEQUENCE [LARGE SCALE GENOMIC DNA]</scope>
    <source>
        <strain evidence="6 7">ATCC 49154</strain>
    </source>
</reference>
<evidence type="ECO:0000313" key="7">
    <source>
        <dbReference type="Proteomes" id="UP000245938"/>
    </source>
</evidence>
<comment type="similarity">
    <text evidence="5">Belongs to the UPF0344 family.</text>
</comment>
<keyword evidence="2 5" id="KW-0812">Transmembrane</keyword>
<dbReference type="OrthoDB" id="2365314at2"/>
<feature type="transmembrane region" description="Helical" evidence="5">
    <location>
        <begin position="101"/>
        <end position="122"/>
    </location>
</feature>
<protein>
    <recommendedName>
        <fullName evidence="5">UPF0344 protein DEX24_06415</fullName>
    </recommendedName>
</protein>
<dbReference type="InterPro" id="IPR010899">
    <property type="entry name" value="UPF0344"/>
</dbReference>
<gene>
    <name evidence="6" type="ORF">DEX24_06415</name>
</gene>
<evidence type="ECO:0000256" key="5">
    <source>
        <dbReference type="HAMAP-Rule" id="MF_01536"/>
    </source>
</evidence>
<evidence type="ECO:0000256" key="1">
    <source>
        <dbReference type="ARBA" id="ARBA00022475"/>
    </source>
</evidence>
<feature type="transmembrane region" description="Helical" evidence="5">
    <location>
        <begin position="12"/>
        <end position="30"/>
    </location>
</feature>
<keyword evidence="4 5" id="KW-0472">Membrane</keyword>
<comment type="subcellular location">
    <subcellularLocation>
        <location evidence="5">Cell membrane</location>
        <topology evidence="5">Multi-pass membrane protein</topology>
    </subcellularLocation>
</comment>
<keyword evidence="1 5" id="KW-1003">Cell membrane</keyword>
<dbReference type="Proteomes" id="UP000245938">
    <property type="component" value="Unassembled WGS sequence"/>
</dbReference>
<dbReference type="EMBL" id="QFVR01000006">
    <property type="protein sequence ID" value="PWI25832.1"/>
    <property type="molecule type" value="Genomic_DNA"/>
</dbReference>
<keyword evidence="3 5" id="KW-1133">Transmembrane helix</keyword>
<evidence type="ECO:0000313" key="6">
    <source>
        <dbReference type="EMBL" id="PWI25832.1"/>
    </source>
</evidence>
<name>A0A2U3AMS9_9BACL</name>
<organism evidence="6 7">
    <name type="scientific">Kurthia sibirica</name>
    <dbReference type="NCBI Taxonomy" id="202750"/>
    <lineage>
        <taxon>Bacteria</taxon>
        <taxon>Bacillati</taxon>
        <taxon>Bacillota</taxon>
        <taxon>Bacilli</taxon>
        <taxon>Bacillales</taxon>
        <taxon>Caryophanaceae</taxon>
        <taxon>Kurthia</taxon>
    </lineage>
</organism>
<evidence type="ECO:0000256" key="4">
    <source>
        <dbReference type="ARBA" id="ARBA00023136"/>
    </source>
</evidence>